<feature type="compositionally biased region" description="Low complexity" evidence="1">
    <location>
        <begin position="129"/>
        <end position="140"/>
    </location>
</feature>
<dbReference type="Gene3D" id="3.10.20.90">
    <property type="entry name" value="Phosphatidylinositol 3-kinase Catalytic Subunit, Chain A, domain 1"/>
    <property type="match status" value="1"/>
</dbReference>
<evidence type="ECO:0000313" key="3">
    <source>
        <dbReference type="EMBL" id="SCV70195.1"/>
    </source>
</evidence>
<feature type="compositionally biased region" description="Low complexity" evidence="1">
    <location>
        <begin position="641"/>
        <end position="651"/>
    </location>
</feature>
<dbReference type="STRING" id="269621.A0A238FAF3"/>
<feature type="region of interest" description="Disordered" evidence="1">
    <location>
        <begin position="789"/>
        <end position="839"/>
    </location>
</feature>
<reference evidence="4" key="1">
    <citation type="submission" date="2016-09" db="EMBL/GenBank/DDBJ databases">
        <authorList>
            <person name="Jeantristanb JTB J.-T."/>
            <person name="Ricardo R."/>
        </authorList>
    </citation>
    <scope>NUCLEOTIDE SEQUENCE [LARGE SCALE GENOMIC DNA]</scope>
</reference>
<protein>
    <submittedName>
        <fullName evidence="3">BQ2448_1589 protein</fullName>
    </submittedName>
</protein>
<accession>A0A238FAF3</accession>
<feature type="compositionally biased region" description="Low complexity" evidence="1">
    <location>
        <begin position="157"/>
        <end position="188"/>
    </location>
</feature>
<evidence type="ECO:0000256" key="1">
    <source>
        <dbReference type="SAM" id="MobiDB-lite"/>
    </source>
</evidence>
<dbReference type="AlphaFoldDB" id="A0A238FAF3"/>
<dbReference type="PANTHER" id="PTHR12943">
    <property type="entry name" value="HOMOCYSTEINE-RESPONSIVE ENDOPLASMIC RETICULUM-RESIDENT UNIQUITIN-LIKE DOMAIN HERPUD PROTEIN FAMILY MEMBER"/>
    <property type="match status" value="1"/>
</dbReference>
<feature type="compositionally biased region" description="Basic residues" evidence="1">
    <location>
        <begin position="629"/>
        <end position="639"/>
    </location>
</feature>
<evidence type="ECO:0000256" key="2">
    <source>
        <dbReference type="SAM" id="Phobius"/>
    </source>
</evidence>
<dbReference type="Proteomes" id="UP000198372">
    <property type="component" value="Unassembled WGS sequence"/>
</dbReference>
<feature type="region of interest" description="Disordered" evidence="1">
    <location>
        <begin position="120"/>
        <end position="203"/>
    </location>
</feature>
<feature type="compositionally biased region" description="Polar residues" evidence="1">
    <location>
        <begin position="799"/>
        <end position="810"/>
    </location>
</feature>
<dbReference type="PANTHER" id="PTHR12943:SF27">
    <property type="entry name" value="HOMOCYSTEINE-INDUCED ENDOPLASMIC RETICULUM PROTEIN, ISOFORM A"/>
    <property type="match status" value="1"/>
</dbReference>
<feature type="region of interest" description="Disordered" evidence="1">
    <location>
        <begin position="860"/>
        <end position="974"/>
    </location>
</feature>
<dbReference type="OrthoDB" id="2538073at2759"/>
<dbReference type="InterPro" id="IPR039751">
    <property type="entry name" value="HERPUD1/2"/>
</dbReference>
<name>A0A238FAF3_9BASI</name>
<organism evidence="3 4">
    <name type="scientific">Microbotryum intermedium</name>
    <dbReference type="NCBI Taxonomy" id="269621"/>
    <lineage>
        <taxon>Eukaryota</taxon>
        <taxon>Fungi</taxon>
        <taxon>Dikarya</taxon>
        <taxon>Basidiomycota</taxon>
        <taxon>Pucciniomycotina</taxon>
        <taxon>Microbotryomycetes</taxon>
        <taxon>Microbotryales</taxon>
        <taxon>Microbotryaceae</taxon>
        <taxon>Microbotryum</taxon>
    </lineage>
</organism>
<gene>
    <name evidence="3" type="ORF">BQ2448_1589</name>
</gene>
<proteinExistence type="predicted"/>
<keyword evidence="4" id="KW-1185">Reference proteome</keyword>
<sequence length="974" mass="104051">MTATSTATTSSDEPITIQLQLQSPASASTPPSSPSSSSSSATPSITLPRSSSVLQLKQSIHQQWARKPLPSGITCVLGGRVVRDSEVLHSLFEQGEAQEPIEPKLFVIVKPDAWTVPMTKTADHERSATSSTPSSSVDTSTPPPIPVPSGGPRREATTTPALAAPEFTPHATSTLATPSTISTPIPSQTLPPPPARSGYNPTYIPSITPPSLVPSTSPYSAFLTHLNTLPSVERTSFFLRLIQVHAFYTQDVELRSQRFQEYSLGSIERARVGRLLMGLEESHKMQVEELQNAFEMEGVGEMLKDVGLWGLVEKEMQGAQEEANLLVAEPYNGLNGISSGSAGGGFRMVTIDNQPYLLHQPTLANTSSSNTSKTTDHQARYLSLQRGRAILSILSTMIHLSISALGTSSNPLETGHPVRHQPMLWQMLGLAPPPHQAGARAPFLGPNAALNALAPRRRGLTISIVLNLEVLVSLFLPLLILSTKLAFLLWIFARRASATKRWVLVGLAGGWVLWEGWSMYKRRVAVVRARIAASNNGVAGDAGFGVGGVAGEFGGDRERERDRERRRRRAAAAAAALLADGAAAGAAGGPVGIPLDDQQQDQIRRRAAHQQPAQAQAGQPHLEPGRLQARAHRHGHGGGRRPSSSTTSTSRLSPKYWITRIALIGLVDEALELGLAPRSIAGRPVQYAGTLTPIPGGIPGQQQPQFVIPTPQQQQAQQHRSTLRSKTLRMFLICVVLFFGTLIPEVERKRRKALEKRTRLLKEREEWIARMRAVEAVRVERAAATMGGATAAGGGEASPSGTPKASQGAFQTRADGRGTSSGALNGSGVEQDENGSLHGRRLVPDSQLFADGLGEPDQLRQYQQRQREISQTQASGSISNASTSTSTSTTASPSTLTSNNATAAAAHAPEVGRIDSGLNNTGDNSALEDGDVDHDLMTASDLELDLLDGDDGDEQDRDNEGDGEGDVDAMVGLF</sequence>
<feature type="compositionally biased region" description="Low complexity" evidence="1">
    <location>
        <begin position="874"/>
        <end position="906"/>
    </location>
</feature>
<evidence type="ECO:0000313" key="4">
    <source>
        <dbReference type="Proteomes" id="UP000198372"/>
    </source>
</evidence>
<keyword evidence="2" id="KW-1133">Transmembrane helix</keyword>
<keyword evidence="2" id="KW-0472">Membrane</keyword>
<dbReference type="GO" id="GO:0030968">
    <property type="term" value="P:endoplasmic reticulum unfolded protein response"/>
    <property type="evidence" value="ECO:0007669"/>
    <property type="project" value="TreeGrafter"/>
</dbReference>
<feature type="compositionally biased region" description="Low complexity" evidence="1">
    <location>
        <begin position="1"/>
        <end position="11"/>
    </location>
</feature>
<feature type="compositionally biased region" description="Acidic residues" evidence="1">
    <location>
        <begin position="942"/>
        <end position="967"/>
    </location>
</feature>
<keyword evidence="2" id="KW-0812">Transmembrane</keyword>
<feature type="region of interest" description="Disordered" evidence="1">
    <location>
        <begin position="1"/>
        <end position="50"/>
    </location>
</feature>
<feature type="compositionally biased region" description="Polar residues" evidence="1">
    <location>
        <begin position="860"/>
        <end position="873"/>
    </location>
</feature>
<feature type="compositionally biased region" description="Low complexity" evidence="1">
    <location>
        <begin position="609"/>
        <end position="628"/>
    </location>
</feature>
<feature type="compositionally biased region" description="Low complexity" evidence="1">
    <location>
        <begin position="23"/>
        <end position="44"/>
    </location>
</feature>
<dbReference type="EMBL" id="FMSP01000005">
    <property type="protein sequence ID" value="SCV70195.1"/>
    <property type="molecule type" value="Genomic_DNA"/>
</dbReference>
<feature type="transmembrane region" description="Helical" evidence="2">
    <location>
        <begin position="470"/>
        <end position="490"/>
    </location>
</feature>
<feature type="region of interest" description="Disordered" evidence="1">
    <location>
        <begin position="589"/>
        <end position="651"/>
    </location>
</feature>